<feature type="region of interest" description="Disordered" evidence="5">
    <location>
        <begin position="1"/>
        <end position="81"/>
    </location>
</feature>
<dbReference type="EMBL" id="BQNB010018561">
    <property type="protein sequence ID" value="GJT75770.1"/>
    <property type="molecule type" value="Genomic_DNA"/>
</dbReference>
<dbReference type="InterPro" id="IPR006564">
    <property type="entry name" value="Znf_PMZ"/>
</dbReference>
<dbReference type="GO" id="GO:0003746">
    <property type="term" value="F:translation elongation factor activity"/>
    <property type="evidence" value="ECO:0007669"/>
    <property type="project" value="UniProtKB-KW"/>
</dbReference>
<evidence type="ECO:0000256" key="2">
    <source>
        <dbReference type="ARBA" id="ARBA00022771"/>
    </source>
</evidence>
<reference evidence="7" key="1">
    <citation type="journal article" date="2022" name="Int. J. Mol. Sci.">
        <title>Draft Genome of Tanacetum Coccineum: Genomic Comparison of Closely Related Tanacetum-Family Plants.</title>
        <authorList>
            <person name="Yamashiro T."/>
            <person name="Shiraishi A."/>
            <person name="Nakayama K."/>
            <person name="Satake H."/>
        </authorList>
    </citation>
    <scope>NUCLEOTIDE SEQUENCE</scope>
</reference>
<evidence type="ECO:0000313" key="7">
    <source>
        <dbReference type="EMBL" id="GJT75770.1"/>
    </source>
</evidence>
<dbReference type="Pfam" id="PF10551">
    <property type="entry name" value="MULE"/>
    <property type="match status" value="1"/>
</dbReference>
<feature type="compositionally biased region" description="Acidic residues" evidence="5">
    <location>
        <begin position="11"/>
        <end position="44"/>
    </location>
</feature>
<keyword evidence="8" id="KW-1185">Reference proteome</keyword>
<gene>
    <name evidence="7" type="ORF">Tco_1042495</name>
</gene>
<evidence type="ECO:0000256" key="5">
    <source>
        <dbReference type="SAM" id="MobiDB-lite"/>
    </source>
</evidence>
<keyword evidence="1" id="KW-0479">Metal-binding</keyword>
<feature type="compositionally biased region" description="Basic and acidic residues" evidence="5">
    <location>
        <begin position="46"/>
        <end position="77"/>
    </location>
</feature>
<keyword evidence="3" id="KW-0862">Zinc</keyword>
<keyword evidence="2 4" id="KW-0863">Zinc-finger</keyword>
<dbReference type="Pfam" id="PF03108">
    <property type="entry name" value="DBD_Tnp_Mut"/>
    <property type="match status" value="1"/>
</dbReference>
<organism evidence="7 8">
    <name type="scientific">Tanacetum coccineum</name>
    <dbReference type="NCBI Taxonomy" id="301880"/>
    <lineage>
        <taxon>Eukaryota</taxon>
        <taxon>Viridiplantae</taxon>
        <taxon>Streptophyta</taxon>
        <taxon>Embryophyta</taxon>
        <taxon>Tracheophyta</taxon>
        <taxon>Spermatophyta</taxon>
        <taxon>Magnoliopsida</taxon>
        <taxon>eudicotyledons</taxon>
        <taxon>Gunneridae</taxon>
        <taxon>Pentapetalae</taxon>
        <taxon>asterids</taxon>
        <taxon>campanulids</taxon>
        <taxon>Asterales</taxon>
        <taxon>Asteraceae</taxon>
        <taxon>Asteroideae</taxon>
        <taxon>Anthemideae</taxon>
        <taxon>Anthemidinae</taxon>
        <taxon>Tanacetum</taxon>
    </lineage>
</organism>
<feature type="domain" description="SWIM-type" evidence="6">
    <location>
        <begin position="457"/>
        <end position="498"/>
    </location>
</feature>
<reference evidence="7" key="2">
    <citation type="submission" date="2022-01" db="EMBL/GenBank/DDBJ databases">
        <authorList>
            <person name="Yamashiro T."/>
            <person name="Shiraishi A."/>
            <person name="Satake H."/>
            <person name="Nakayama K."/>
        </authorList>
    </citation>
    <scope>NUCLEOTIDE SEQUENCE</scope>
</reference>
<feature type="compositionally biased region" description="Basic residues" evidence="5">
    <location>
        <begin position="550"/>
        <end position="562"/>
    </location>
</feature>
<dbReference type="PANTHER" id="PTHR31973">
    <property type="entry name" value="POLYPROTEIN, PUTATIVE-RELATED"/>
    <property type="match status" value="1"/>
</dbReference>
<sequence length="562" mass="65196">MDNENKRYETCEEEEGYGEEDGFSSAEEYDLEDDCEAELDEITETLDPHRDIENPEKALEQHGDGEENNHHDGKETYLDNSDVDSLDEEIIEYGTVELRRTQVRFPRYDENCKIVTFSIGQSFADHKQFKRALLKYVVQEKRDYIFKKNARYRVRGKCIDEHCEWMVYAANEVHDSKKYFLVKTLNERHTCSKVFQISHVKSPWIAKHYEDMIYAHPGIKPTYILDTIKAQVEIEVTRNQCKRAKALVMKRLERDVLNEYKKLNDYAKALVDTNPGTSVDIEVEHIGTGIPPYFKRMYVCLAVVREGFLDGCRKYLGLDGCFLKGVVKGMLLTAVEHLKVDIKTKDGGEWTFMSDKQKGLLNAVQAIFPQAEHRLCARHIYANWYSDFRGEQMKLAFYSVAKCANEAQLRQRLDEIDNIQTGAKQSLENKDITQWCRAFFKSAGCKWKIKWNGADEFQVYYGRTQHCVHIGDKTCSCGAWQLSGIPCCHATAAIRSRSKNPFDYLDQCYSNEKFIVTYNHPIKVVGSEEFWPNSGRGEFSPPLPKPMPGRPKKARRRRKYEP</sequence>
<keyword evidence="7" id="KW-0648">Protein biosynthesis</keyword>
<accession>A0ABQ5GJB1</accession>
<proteinExistence type="predicted"/>
<name>A0ABQ5GJB1_9ASTR</name>
<dbReference type="Proteomes" id="UP001151760">
    <property type="component" value="Unassembled WGS sequence"/>
</dbReference>
<dbReference type="PANTHER" id="PTHR31973:SF187">
    <property type="entry name" value="MUTATOR TRANSPOSASE MUDRA PROTEIN"/>
    <property type="match status" value="1"/>
</dbReference>
<dbReference type="PROSITE" id="PS50966">
    <property type="entry name" value="ZF_SWIM"/>
    <property type="match status" value="1"/>
</dbReference>
<evidence type="ECO:0000313" key="8">
    <source>
        <dbReference type="Proteomes" id="UP001151760"/>
    </source>
</evidence>
<dbReference type="InterPro" id="IPR004332">
    <property type="entry name" value="Transposase_MuDR"/>
</dbReference>
<evidence type="ECO:0000256" key="4">
    <source>
        <dbReference type="PROSITE-ProRule" id="PRU00325"/>
    </source>
</evidence>
<dbReference type="InterPro" id="IPR007527">
    <property type="entry name" value="Znf_SWIM"/>
</dbReference>
<protein>
    <submittedName>
        <fullName evidence="7">Elongation factor G, III-V domain-containing protein</fullName>
    </submittedName>
</protein>
<evidence type="ECO:0000256" key="3">
    <source>
        <dbReference type="ARBA" id="ARBA00022833"/>
    </source>
</evidence>
<evidence type="ECO:0000256" key="1">
    <source>
        <dbReference type="ARBA" id="ARBA00022723"/>
    </source>
</evidence>
<comment type="caution">
    <text evidence="7">The sequence shown here is derived from an EMBL/GenBank/DDBJ whole genome shotgun (WGS) entry which is preliminary data.</text>
</comment>
<dbReference type="Pfam" id="PF04434">
    <property type="entry name" value="SWIM"/>
    <property type="match status" value="1"/>
</dbReference>
<evidence type="ECO:0000259" key="6">
    <source>
        <dbReference type="PROSITE" id="PS50966"/>
    </source>
</evidence>
<feature type="region of interest" description="Disordered" evidence="5">
    <location>
        <begin position="535"/>
        <end position="562"/>
    </location>
</feature>
<feature type="compositionally biased region" description="Basic and acidic residues" evidence="5">
    <location>
        <begin position="1"/>
        <end position="10"/>
    </location>
</feature>
<keyword evidence="7" id="KW-0251">Elongation factor</keyword>
<dbReference type="InterPro" id="IPR018289">
    <property type="entry name" value="MULE_transposase_dom"/>
</dbReference>
<dbReference type="SMART" id="SM00575">
    <property type="entry name" value="ZnF_PMZ"/>
    <property type="match status" value="1"/>
</dbReference>